<dbReference type="EMBL" id="MLJW01000019">
    <property type="protein sequence ID" value="OIR11743.1"/>
    <property type="molecule type" value="Genomic_DNA"/>
</dbReference>
<dbReference type="InterPro" id="IPR051202">
    <property type="entry name" value="Peptidase_C40"/>
</dbReference>
<dbReference type="GO" id="GO:0006508">
    <property type="term" value="P:proteolysis"/>
    <property type="evidence" value="ECO:0007669"/>
    <property type="project" value="UniProtKB-KW"/>
</dbReference>
<keyword evidence="2" id="KW-0645">Protease</keyword>
<reference evidence="6" key="1">
    <citation type="submission" date="2016-10" db="EMBL/GenBank/DDBJ databases">
        <title>Sequence of Gallionella enrichment culture.</title>
        <authorList>
            <person name="Poehlein A."/>
            <person name="Muehling M."/>
            <person name="Daniel R."/>
        </authorList>
    </citation>
    <scope>NUCLEOTIDE SEQUENCE</scope>
</reference>
<protein>
    <submittedName>
        <fullName evidence="6">Murein DD-endopeptidase MepH</fullName>
        <ecNumber evidence="6">3.4.-.-</ecNumber>
    </submittedName>
</protein>
<keyword evidence="4" id="KW-0788">Thiol protease</keyword>
<sequence length="156" mass="17347">MKIPLILSVLLLLGACSTPPSREYAASDDQMNDLVMYTVSLADTPYRYGGNSANGGFDCSGFVDHVYRHSLGITLPRTSRGISRVGTPVSVDELSPGDLVFYNTQHAAYSHVGIYVGDGKFVHSPRTGESVRTEQMQMRYWKTRYNGARRIHRTLQ</sequence>
<evidence type="ECO:0000259" key="5">
    <source>
        <dbReference type="PROSITE" id="PS51935"/>
    </source>
</evidence>
<dbReference type="Pfam" id="PF00877">
    <property type="entry name" value="NLPC_P60"/>
    <property type="match status" value="1"/>
</dbReference>
<keyword evidence="3 6" id="KW-0378">Hydrolase</keyword>
<dbReference type="Gene3D" id="3.90.1720.10">
    <property type="entry name" value="endopeptidase domain like (from Nostoc punctiforme)"/>
    <property type="match status" value="1"/>
</dbReference>
<evidence type="ECO:0000256" key="1">
    <source>
        <dbReference type="ARBA" id="ARBA00007074"/>
    </source>
</evidence>
<evidence type="ECO:0000313" key="6">
    <source>
        <dbReference type="EMBL" id="OIR11743.1"/>
    </source>
</evidence>
<dbReference type="PANTHER" id="PTHR47053:SF1">
    <property type="entry name" value="MUREIN DD-ENDOPEPTIDASE MEPH-RELATED"/>
    <property type="match status" value="1"/>
</dbReference>
<dbReference type="InterPro" id="IPR038765">
    <property type="entry name" value="Papain-like_cys_pep_sf"/>
</dbReference>
<dbReference type="EC" id="3.4.-.-" evidence="6"/>
<comment type="similarity">
    <text evidence="1">Belongs to the peptidase C40 family.</text>
</comment>
<name>A0A1J5STD4_9ZZZZ</name>
<dbReference type="PROSITE" id="PS51935">
    <property type="entry name" value="NLPC_P60"/>
    <property type="match status" value="1"/>
</dbReference>
<comment type="caution">
    <text evidence="6">The sequence shown here is derived from an EMBL/GenBank/DDBJ whole genome shotgun (WGS) entry which is preliminary data.</text>
</comment>
<dbReference type="InterPro" id="IPR000064">
    <property type="entry name" value="NLP_P60_dom"/>
</dbReference>
<dbReference type="SUPFAM" id="SSF54001">
    <property type="entry name" value="Cysteine proteinases"/>
    <property type="match status" value="1"/>
</dbReference>
<dbReference type="PANTHER" id="PTHR47053">
    <property type="entry name" value="MUREIN DD-ENDOPEPTIDASE MEPH-RELATED"/>
    <property type="match status" value="1"/>
</dbReference>
<dbReference type="GO" id="GO:0008234">
    <property type="term" value="F:cysteine-type peptidase activity"/>
    <property type="evidence" value="ECO:0007669"/>
    <property type="project" value="UniProtKB-KW"/>
</dbReference>
<accession>A0A1J5STD4</accession>
<proteinExistence type="inferred from homology"/>
<evidence type="ECO:0000256" key="3">
    <source>
        <dbReference type="ARBA" id="ARBA00022801"/>
    </source>
</evidence>
<gene>
    <name evidence="6" type="primary">mepH_3</name>
    <name evidence="6" type="ORF">GALL_65990</name>
</gene>
<organism evidence="6">
    <name type="scientific">mine drainage metagenome</name>
    <dbReference type="NCBI Taxonomy" id="410659"/>
    <lineage>
        <taxon>unclassified sequences</taxon>
        <taxon>metagenomes</taxon>
        <taxon>ecological metagenomes</taxon>
    </lineage>
</organism>
<evidence type="ECO:0000256" key="4">
    <source>
        <dbReference type="ARBA" id="ARBA00022807"/>
    </source>
</evidence>
<feature type="domain" description="NlpC/P60" evidence="5">
    <location>
        <begin position="28"/>
        <end position="152"/>
    </location>
</feature>
<dbReference type="AlphaFoldDB" id="A0A1J5STD4"/>
<dbReference type="PROSITE" id="PS51257">
    <property type="entry name" value="PROKAR_LIPOPROTEIN"/>
    <property type="match status" value="1"/>
</dbReference>
<evidence type="ECO:0000256" key="2">
    <source>
        <dbReference type="ARBA" id="ARBA00022670"/>
    </source>
</evidence>